<gene>
    <name evidence="2" type="ORF">I5L03_07130</name>
</gene>
<evidence type="ECO:0000313" key="3">
    <source>
        <dbReference type="Proteomes" id="UP000602442"/>
    </source>
</evidence>
<keyword evidence="1" id="KW-0732">Signal</keyword>
<dbReference type="RefSeq" id="WP_197921045.1">
    <property type="nucleotide sequence ID" value="NZ_CAWPTA010000007.1"/>
</dbReference>
<name>A0ABS0N319_9SPHN</name>
<dbReference type="EMBL" id="JAEANY010000002">
    <property type="protein sequence ID" value="MBH5322356.1"/>
    <property type="molecule type" value="Genomic_DNA"/>
</dbReference>
<organism evidence="2 3">
    <name type="scientific">Aurantiacibacter sediminis</name>
    <dbReference type="NCBI Taxonomy" id="2793064"/>
    <lineage>
        <taxon>Bacteria</taxon>
        <taxon>Pseudomonadati</taxon>
        <taxon>Pseudomonadota</taxon>
        <taxon>Alphaproteobacteria</taxon>
        <taxon>Sphingomonadales</taxon>
        <taxon>Erythrobacteraceae</taxon>
        <taxon>Aurantiacibacter</taxon>
    </lineage>
</organism>
<proteinExistence type="predicted"/>
<evidence type="ECO:0000256" key="1">
    <source>
        <dbReference type="SAM" id="SignalP"/>
    </source>
</evidence>
<keyword evidence="3" id="KW-1185">Reference proteome</keyword>
<comment type="caution">
    <text evidence="2">The sequence shown here is derived from an EMBL/GenBank/DDBJ whole genome shotgun (WGS) entry which is preliminary data.</text>
</comment>
<feature type="signal peptide" evidence="1">
    <location>
        <begin position="1"/>
        <end position="23"/>
    </location>
</feature>
<protein>
    <recommendedName>
        <fullName evidence="4">DUF302 domain-containing protein</fullName>
    </recommendedName>
</protein>
<evidence type="ECO:0000313" key="2">
    <source>
        <dbReference type="EMBL" id="MBH5322356.1"/>
    </source>
</evidence>
<accession>A0ABS0N319</accession>
<dbReference type="Proteomes" id="UP000602442">
    <property type="component" value="Unassembled WGS sequence"/>
</dbReference>
<feature type="chain" id="PRO_5045638436" description="DUF302 domain-containing protein" evidence="1">
    <location>
        <begin position="24"/>
        <end position="166"/>
    </location>
</feature>
<sequence>MHKSLTTLALAAGIAAFSAPAAAQSAPTSLRLLVEDTTATSQRCGVTSQQLMQELRTNIRAQGIREASSDDFAAPILYARTNVDENQDLCFGSIEVRIQAYDYMPILTTPNQLFGSMVYCNSAEVFSEPRRISNFTEIVRDHVRLCLDDVRSRAETQSGGPVRSDK</sequence>
<reference evidence="2 3" key="1">
    <citation type="submission" date="2020-11" db="EMBL/GenBank/DDBJ databases">
        <title>Erythrobacter sediminis sp. nov., a marine bacterium from a tidal flat of Garorim Bay.</title>
        <authorList>
            <person name="Kim D."/>
            <person name="Yoo Y."/>
            <person name="Kim J.-J."/>
        </authorList>
    </citation>
    <scope>NUCLEOTIDE SEQUENCE [LARGE SCALE GENOMIC DNA]</scope>
    <source>
        <strain evidence="2 3">JGD-13</strain>
    </source>
</reference>
<evidence type="ECO:0008006" key="4">
    <source>
        <dbReference type="Google" id="ProtNLM"/>
    </source>
</evidence>